<dbReference type="GO" id="GO:0016491">
    <property type="term" value="F:oxidoreductase activity"/>
    <property type="evidence" value="ECO:0007669"/>
    <property type="project" value="UniProtKB-KW"/>
</dbReference>
<evidence type="ECO:0000313" key="3">
    <source>
        <dbReference type="EMBL" id="AND17681.1"/>
    </source>
</evidence>
<dbReference type="FunFam" id="3.40.50.720:FF:000173">
    <property type="entry name" value="3-oxoacyl-[acyl-carrier protein] reductase"/>
    <property type="match status" value="1"/>
</dbReference>
<dbReference type="Pfam" id="PF13561">
    <property type="entry name" value="adh_short_C2"/>
    <property type="match status" value="1"/>
</dbReference>
<dbReference type="PANTHER" id="PTHR42879:SF2">
    <property type="entry name" value="3-OXOACYL-[ACYL-CARRIER-PROTEIN] REDUCTASE FABG"/>
    <property type="match status" value="1"/>
</dbReference>
<keyword evidence="4" id="KW-1185">Reference proteome</keyword>
<dbReference type="InterPro" id="IPR002347">
    <property type="entry name" value="SDR_fam"/>
</dbReference>
<dbReference type="KEGG" id="rtn:A6122_2567"/>
<evidence type="ECO:0000256" key="2">
    <source>
        <dbReference type="ARBA" id="ARBA00023002"/>
    </source>
</evidence>
<dbReference type="PRINTS" id="PR00080">
    <property type="entry name" value="SDRFAMILY"/>
</dbReference>
<proteinExistence type="inferred from homology"/>
<dbReference type="PRINTS" id="PR00081">
    <property type="entry name" value="GDHRDH"/>
</dbReference>
<keyword evidence="2" id="KW-0560">Oxidoreductase</keyword>
<dbReference type="PATRIC" id="fig|33888.3.peg.2874"/>
<dbReference type="InterPro" id="IPR036291">
    <property type="entry name" value="NAD(P)-bd_dom_sf"/>
</dbReference>
<comment type="similarity">
    <text evidence="1">Belongs to the short-chain dehydrogenases/reductases (SDR) family.</text>
</comment>
<organism evidence="3 4">
    <name type="scientific">Rathayibacter tritici</name>
    <dbReference type="NCBI Taxonomy" id="33888"/>
    <lineage>
        <taxon>Bacteria</taxon>
        <taxon>Bacillati</taxon>
        <taxon>Actinomycetota</taxon>
        <taxon>Actinomycetes</taxon>
        <taxon>Micrococcales</taxon>
        <taxon>Microbacteriaceae</taxon>
        <taxon>Rathayibacter</taxon>
    </lineage>
</organism>
<evidence type="ECO:0000313" key="4">
    <source>
        <dbReference type="Proteomes" id="UP000077071"/>
    </source>
</evidence>
<dbReference type="SUPFAM" id="SSF51735">
    <property type="entry name" value="NAD(P)-binding Rossmann-fold domains"/>
    <property type="match status" value="1"/>
</dbReference>
<dbReference type="EMBL" id="CP015515">
    <property type="protein sequence ID" value="AND17681.1"/>
    <property type="molecule type" value="Genomic_DNA"/>
</dbReference>
<dbReference type="Proteomes" id="UP000077071">
    <property type="component" value="Chromosome"/>
</dbReference>
<dbReference type="AlphaFoldDB" id="A0A169C5Q0"/>
<reference evidence="3 4" key="1">
    <citation type="submission" date="2016-05" db="EMBL/GenBank/DDBJ databases">
        <title>Complete genome sequence of Rathayibacter tritici NCPPB 1953.</title>
        <authorList>
            <person name="Park J."/>
            <person name="Lee H.-H."/>
            <person name="Lee S.-W."/>
            <person name="Seo Y.-S."/>
        </authorList>
    </citation>
    <scope>NUCLEOTIDE SEQUENCE [LARGE SCALE GENOMIC DNA]</scope>
    <source>
        <strain evidence="3 4">NCPPB 1953</strain>
    </source>
</reference>
<sequence length="259" mass="25937">MTDSSDIAIVTGAGSAEGIGAATALLLGRAGMRVVVTSTTERIQERVADLRRAGVDAHGVAADLTGQLGVDAVLDAARRAFGEPTVLVNNAGMTSVSTADSPAAIDDITIDQWAMSLERNLTTALRMTRAVVPAMRAAGYGRVVNVSSLSGAVMAYSGDVAYHAAKAGMLGLTRGAAVDVAAAGITVNAVAPGWIATSSSSEHEIAMGAATPVGRSGTPVEVAAAVAFLAGRSASYITGQLLIVDGANSINEERGAAAE</sequence>
<accession>A0A169C5Q0</accession>
<dbReference type="Gene3D" id="3.40.50.720">
    <property type="entry name" value="NAD(P)-binding Rossmann-like Domain"/>
    <property type="match status" value="1"/>
</dbReference>
<protein>
    <submittedName>
        <fullName evidence="3">Short-chain dehydrogenase</fullName>
    </submittedName>
</protein>
<dbReference type="STRING" id="33888.A6122_2567"/>
<dbReference type="InterPro" id="IPR050259">
    <property type="entry name" value="SDR"/>
</dbReference>
<dbReference type="RefSeq" id="WP_068255875.1">
    <property type="nucleotide sequence ID" value="NZ_CP015515.1"/>
</dbReference>
<evidence type="ECO:0000256" key="1">
    <source>
        <dbReference type="ARBA" id="ARBA00006484"/>
    </source>
</evidence>
<dbReference type="OrthoDB" id="4350228at2"/>
<dbReference type="PANTHER" id="PTHR42879">
    <property type="entry name" value="3-OXOACYL-(ACYL-CARRIER-PROTEIN) REDUCTASE"/>
    <property type="match status" value="1"/>
</dbReference>
<gene>
    <name evidence="3" type="ORF">A6122_2567</name>
</gene>
<name>A0A169C5Q0_9MICO</name>